<gene>
    <name evidence="1" type="ORF">Sango_3036400</name>
</gene>
<dbReference type="AlphaFoldDB" id="A0AAE1TB62"/>
<dbReference type="Gene3D" id="3.10.10.10">
    <property type="entry name" value="HIV Type 1 Reverse Transcriptase, subunit A, domain 1"/>
    <property type="match status" value="1"/>
</dbReference>
<reference evidence="1" key="1">
    <citation type="submission" date="2020-06" db="EMBL/GenBank/DDBJ databases">
        <authorList>
            <person name="Li T."/>
            <person name="Hu X."/>
            <person name="Zhang T."/>
            <person name="Song X."/>
            <person name="Zhang H."/>
            <person name="Dai N."/>
            <person name="Sheng W."/>
            <person name="Hou X."/>
            <person name="Wei L."/>
        </authorList>
    </citation>
    <scope>NUCLEOTIDE SEQUENCE</scope>
    <source>
        <strain evidence="1">K16</strain>
        <tissue evidence="1">Leaf</tissue>
    </source>
</reference>
<sequence length="264" mass="30096">MTNHSRISPDVITHRFNVNPDAKLVKQKKRKFGVERSQAIKEEVEKLLKAKYARPVQYPNGWGVRGKVLRIHDIREREIEANPEKNQRHHRYAASPFDQRCVKLAGRLAALNRFISRTADKGLPFYKVLRGVAKFEWTNARKEVFDGLKRYLASSPLLTKPKSGEILYLYLAISQSGSIRSKAHMMHEGKMAKYLLKAKDMLDKFEQSFLIQVSRADNVVADQLAKLASSIAVICSRRITFLLSDMAALEQQKEVMCADPVSPS</sequence>
<dbReference type="EMBL" id="JACGWL010000037">
    <property type="protein sequence ID" value="KAK4384680.1"/>
    <property type="molecule type" value="Genomic_DNA"/>
</dbReference>
<dbReference type="Gene3D" id="3.30.70.270">
    <property type="match status" value="1"/>
</dbReference>
<accession>A0AAE1TB62</accession>
<reference evidence="1" key="2">
    <citation type="journal article" date="2024" name="Plant">
        <title>Genomic evolution and insights into agronomic trait innovations of Sesamum species.</title>
        <authorList>
            <person name="Miao H."/>
            <person name="Wang L."/>
            <person name="Qu L."/>
            <person name="Liu H."/>
            <person name="Sun Y."/>
            <person name="Le M."/>
            <person name="Wang Q."/>
            <person name="Wei S."/>
            <person name="Zheng Y."/>
            <person name="Lin W."/>
            <person name="Duan Y."/>
            <person name="Cao H."/>
            <person name="Xiong S."/>
            <person name="Wang X."/>
            <person name="Wei L."/>
            <person name="Li C."/>
            <person name="Ma Q."/>
            <person name="Ju M."/>
            <person name="Zhao R."/>
            <person name="Li G."/>
            <person name="Mu C."/>
            <person name="Tian Q."/>
            <person name="Mei H."/>
            <person name="Zhang T."/>
            <person name="Gao T."/>
            <person name="Zhang H."/>
        </authorList>
    </citation>
    <scope>NUCLEOTIDE SEQUENCE</scope>
    <source>
        <strain evidence="1">K16</strain>
    </source>
</reference>
<protein>
    <recommendedName>
        <fullName evidence="3">Reverse transcriptase/retrotransposon-derived protein RNase H-like domain-containing protein</fullName>
    </recommendedName>
</protein>
<dbReference type="InterPro" id="IPR043502">
    <property type="entry name" value="DNA/RNA_pol_sf"/>
</dbReference>
<dbReference type="SUPFAM" id="SSF56672">
    <property type="entry name" value="DNA/RNA polymerases"/>
    <property type="match status" value="1"/>
</dbReference>
<evidence type="ECO:0000313" key="1">
    <source>
        <dbReference type="EMBL" id="KAK4384680.1"/>
    </source>
</evidence>
<dbReference type="Proteomes" id="UP001289374">
    <property type="component" value="Unassembled WGS sequence"/>
</dbReference>
<comment type="caution">
    <text evidence="1">The sequence shown here is derived from an EMBL/GenBank/DDBJ whole genome shotgun (WGS) entry which is preliminary data.</text>
</comment>
<keyword evidence="2" id="KW-1185">Reference proteome</keyword>
<dbReference type="PANTHER" id="PTHR48475:SF2">
    <property type="entry name" value="RIBONUCLEASE H"/>
    <property type="match status" value="1"/>
</dbReference>
<proteinExistence type="predicted"/>
<name>A0AAE1TB62_9LAMI</name>
<dbReference type="InterPro" id="IPR043128">
    <property type="entry name" value="Rev_trsase/Diguanyl_cyclase"/>
</dbReference>
<organism evidence="1 2">
    <name type="scientific">Sesamum angolense</name>
    <dbReference type="NCBI Taxonomy" id="2727404"/>
    <lineage>
        <taxon>Eukaryota</taxon>
        <taxon>Viridiplantae</taxon>
        <taxon>Streptophyta</taxon>
        <taxon>Embryophyta</taxon>
        <taxon>Tracheophyta</taxon>
        <taxon>Spermatophyta</taxon>
        <taxon>Magnoliopsida</taxon>
        <taxon>eudicotyledons</taxon>
        <taxon>Gunneridae</taxon>
        <taxon>Pentapetalae</taxon>
        <taxon>asterids</taxon>
        <taxon>lamiids</taxon>
        <taxon>Lamiales</taxon>
        <taxon>Pedaliaceae</taxon>
        <taxon>Sesamum</taxon>
    </lineage>
</organism>
<evidence type="ECO:0000313" key="2">
    <source>
        <dbReference type="Proteomes" id="UP001289374"/>
    </source>
</evidence>
<evidence type="ECO:0008006" key="3">
    <source>
        <dbReference type="Google" id="ProtNLM"/>
    </source>
</evidence>
<dbReference type="PANTHER" id="PTHR48475">
    <property type="entry name" value="RIBONUCLEASE H"/>
    <property type="match status" value="1"/>
</dbReference>